<comment type="caution">
    <text evidence="1">The sequence shown here is derived from an EMBL/GenBank/DDBJ whole genome shotgun (WGS) entry which is preliminary data.</text>
</comment>
<sequence length="119" mass="13248">MTDDLHYPNLTACQVTMSSSTLGTKPPVKLPHDCTMESLRHIVIPSPYDFALEKAVMAKKKEQDSENQLQKASSREELQKAVVVKMKAVTNADEDVCIALLEDFQYDLKPAVEAFFASS</sequence>
<protein>
    <submittedName>
        <fullName evidence="1">Uncharacterized protein</fullName>
    </submittedName>
</protein>
<organism evidence="1 2">
    <name type="scientific">Seminavis robusta</name>
    <dbReference type="NCBI Taxonomy" id="568900"/>
    <lineage>
        <taxon>Eukaryota</taxon>
        <taxon>Sar</taxon>
        <taxon>Stramenopiles</taxon>
        <taxon>Ochrophyta</taxon>
        <taxon>Bacillariophyta</taxon>
        <taxon>Bacillariophyceae</taxon>
        <taxon>Bacillariophycidae</taxon>
        <taxon>Naviculales</taxon>
        <taxon>Naviculaceae</taxon>
        <taxon>Seminavis</taxon>
    </lineage>
</organism>
<dbReference type="AlphaFoldDB" id="A0A9N8D8Q3"/>
<dbReference type="Pfam" id="PF14555">
    <property type="entry name" value="UBA_4"/>
    <property type="match status" value="1"/>
</dbReference>
<dbReference type="Proteomes" id="UP001153069">
    <property type="component" value="Unassembled WGS sequence"/>
</dbReference>
<keyword evidence="2" id="KW-1185">Reference proteome</keyword>
<reference evidence="1" key="1">
    <citation type="submission" date="2020-06" db="EMBL/GenBank/DDBJ databases">
        <authorList>
            <consortium name="Plant Systems Biology data submission"/>
        </authorList>
    </citation>
    <scope>NUCLEOTIDE SEQUENCE</scope>
    <source>
        <strain evidence="1">D6</strain>
    </source>
</reference>
<name>A0A9N8D8Q3_9STRA</name>
<dbReference type="Gene3D" id="1.10.8.10">
    <property type="entry name" value="DNA helicase RuvA subunit, C-terminal domain"/>
    <property type="match status" value="1"/>
</dbReference>
<evidence type="ECO:0000313" key="2">
    <source>
        <dbReference type="Proteomes" id="UP001153069"/>
    </source>
</evidence>
<gene>
    <name evidence="1" type="ORF">SEMRO_37_G023440.1</name>
</gene>
<dbReference type="CDD" id="cd14273">
    <property type="entry name" value="UBA_TAP-C_like"/>
    <property type="match status" value="1"/>
</dbReference>
<dbReference type="OrthoDB" id="44035at2759"/>
<evidence type="ECO:0000313" key="1">
    <source>
        <dbReference type="EMBL" id="CAB9498412.1"/>
    </source>
</evidence>
<proteinExistence type="predicted"/>
<dbReference type="EMBL" id="CAICTM010000037">
    <property type="protein sequence ID" value="CAB9498412.1"/>
    <property type="molecule type" value="Genomic_DNA"/>
</dbReference>
<accession>A0A9N8D8Q3</accession>